<dbReference type="Gene3D" id="3.40.50.300">
    <property type="entry name" value="P-loop containing nucleotide triphosphate hydrolases"/>
    <property type="match status" value="1"/>
</dbReference>
<dbReference type="SUPFAM" id="SSF52540">
    <property type="entry name" value="P-loop containing nucleoside triphosphate hydrolases"/>
    <property type="match status" value="1"/>
</dbReference>
<comment type="caution">
    <text evidence="2">The sequence shown here is derived from an EMBL/GenBank/DDBJ whole genome shotgun (WGS) entry which is preliminary data.</text>
</comment>
<dbReference type="InterPro" id="IPR022521">
    <property type="entry name" value="Rv3660c"/>
</dbReference>
<sequence>MTSPGVLVMLSGSALRDDVDRVAAAATVAVVHAAEPSSRKSWSAAAAVLLDEQAARRCAAQALPRRDGVILLGQAPLGEEHWHAAITVGAQRVLTLPEQDGELVVLLADAVESVCDDARQGPIAAIVAGRGGAGASVLAAALAMSVSDALLVDVDPWSGGLDLLLGAETTAGLRWPDLSLRGGRVGYASLRDALPRHGSVTLLANGRGGGEIDPTALAAVVEAGSRGGATVVCDVPRRSTAAAEVALDTADLVVVVVTAEVRACASASAMVPWLSAINPNVGLVVRGPAPGGLRAAEVAGSVGLPLLAATRPQHGVAEALERGGLRISPRSPLAATARRVLTVLQRHPAEAVA</sequence>
<dbReference type="Proteomes" id="UP000193564">
    <property type="component" value="Unassembled WGS sequence"/>
</dbReference>
<feature type="domain" description="Rv3660c-like CheY-like N-terminal" evidence="1">
    <location>
        <begin position="11"/>
        <end position="112"/>
    </location>
</feature>
<dbReference type="NCBIfam" id="TIGR03815">
    <property type="entry name" value="CpaE_hom_Actino"/>
    <property type="match status" value="1"/>
</dbReference>
<keyword evidence="3" id="KW-1185">Reference proteome</keyword>
<dbReference type="InterPro" id="IPR059050">
    <property type="entry name" value="Rv3660c_N"/>
</dbReference>
<organism evidence="2 3">
    <name type="scientific">Mycolicibacterium doricum</name>
    <dbReference type="NCBI Taxonomy" id="126673"/>
    <lineage>
        <taxon>Bacteria</taxon>
        <taxon>Bacillati</taxon>
        <taxon>Actinomycetota</taxon>
        <taxon>Actinomycetes</taxon>
        <taxon>Mycobacteriales</taxon>
        <taxon>Mycobacteriaceae</taxon>
        <taxon>Mycolicibacterium</taxon>
    </lineage>
</organism>
<dbReference type="Pfam" id="PF26563">
    <property type="entry name" value="Rv3660c_N"/>
    <property type="match status" value="1"/>
</dbReference>
<dbReference type="PANTHER" id="PTHR43384:SF11">
    <property type="entry name" value="SEPTUM SITE DETERMINING PROTEIN"/>
    <property type="match status" value="1"/>
</dbReference>
<accession>A0A1X1TJ68</accession>
<dbReference type="GO" id="GO:0016887">
    <property type="term" value="F:ATP hydrolysis activity"/>
    <property type="evidence" value="ECO:0007669"/>
    <property type="project" value="TreeGrafter"/>
</dbReference>
<dbReference type="RefSeq" id="WP_085188568.1">
    <property type="nucleotide sequence ID" value="NZ_AP022605.1"/>
</dbReference>
<evidence type="ECO:0000259" key="1">
    <source>
        <dbReference type="Pfam" id="PF26563"/>
    </source>
</evidence>
<dbReference type="GO" id="GO:0005524">
    <property type="term" value="F:ATP binding"/>
    <property type="evidence" value="ECO:0007669"/>
    <property type="project" value="TreeGrafter"/>
</dbReference>
<dbReference type="GO" id="GO:0051782">
    <property type="term" value="P:negative regulation of cell division"/>
    <property type="evidence" value="ECO:0007669"/>
    <property type="project" value="TreeGrafter"/>
</dbReference>
<evidence type="ECO:0000313" key="3">
    <source>
        <dbReference type="Proteomes" id="UP000193564"/>
    </source>
</evidence>
<reference evidence="2 3" key="1">
    <citation type="submission" date="2016-01" db="EMBL/GenBank/DDBJ databases">
        <title>The new phylogeny of the genus Mycobacterium.</title>
        <authorList>
            <person name="Tarcisio F."/>
            <person name="Conor M."/>
            <person name="Antonella G."/>
            <person name="Elisabetta G."/>
            <person name="Giulia F.S."/>
            <person name="Sara T."/>
            <person name="Anna F."/>
            <person name="Clotilde B."/>
            <person name="Roberto B."/>
            <person name="Veronica D.S."/>
            <person name="Fabio R."/>
            <person name="Monica P."/>
            <person name="Olivier J."/>
            <person name="Enrico T."/>
            <person name="Nicola S."/>
        </authorList>
    </citation>
    <scope>NUCLEOTIDE SEQUENCE [LARGE SCALE GENOMIC DNA]</scope>
    <source>
        <strain evidence="2 3">DSM 44339</strain>
    </source>
</reference>
<dbReference type="AlphaFoldDB" id="A0A1X1TJ68"/>
<dbReference type="OrthoDB" id="3252838at2"/>
<name>A0A1X1TJ68_9MYCO</name>
<dbReference type="InterPro" id="IPR050625">
    <property type="entry name" value="ParA/MinD_ATPase"/>
</dbReference>
<gene>
    <name evidence="2" type="ORF">AWC01_03535</name>
</gene>
<dbReference type="STRING" id="126673.AWC01_03535"/>
<evidence type="ECO:0000313" key="2">
    <source>
        <dbReference type="EMBL" id="ORV44509.1"/>
    </source>
</evidence>
<proteinExistence type="predicted"/>
<dbReference type="PANTHER" id="PTHR43384">
    <property type="entry name" value="SEPTUM SITE-DETERMINING PROTEIN MIND HOMOLOG, CHLOROPLASTIC-RELATED"/>
    <property type="match status" value="1"/>
</dbReference>
<dbReference type="InterPro" id="IPR027417">
    <property type="entry name" value="P-loop_NTPase"/>
</dbReference>
<dbReference type="EMBL" id="LQOS01000013">
    <property type="protein sequence ID" value="ORV44509.1"/>
    <property type="molecule type" value="Genomic_DNA"/>
</dbReference>
<dbReference type="GO" id="GO:0009898">
    <property type="term" value="C:cytoplasmic side of plasma membrane"/>
    <property type="evidence" value="ECO:0007669"/>
    <property type="project" value="TreeGrafter"/>
</dbReference>
<protein>
    <submittedName>
        <fullName evidence="2">AAA family ATPase</fullName>
    </submittedName>
</protein>
<dbReference type="GO" id="GO:0005829">
    <property type="term" value="C:cytosol"/>
    <property type="evidence" value="ECO:0007669"/>
    <property type="project" value="TreeGrafter"/>
</dbReference>